<sequence>MVEYKSTNLMDTGILSSDLYTLKVSELEYLMVIDRKYRKKPTVKVLYLSFEDEKERLEREELLTYDKLVMLAQQRCREQGIDE</sequence>
<evidence type="ECO:0000313" key="1">
    <source>
        <dbReference type="EMBL" id="MUK49256.1"/>
    </source>
</evidence>
<evidence type="ECO:0000313" key="2">
    <source>
        <dbReference type="Proteomes" id="UP000448038"/>
    </source>
</evidence>
<protein>
    <submittedName>
        <fullName evidence="1">Uncharacterized protein</fullName>
    </submittedName>
</protein>
<dbReference type="RefSeq" id="WP_155655725.1">
    <property type="nucleotide sequence ID" value="NZ_WOBN01000014.1"/>
</dbReference>
<dbReference type="Proteomes" id="UP000448038">
    <property type="component" value="Unassembled WGS sequence"/>
</dbReference>
<dbReference type="EMBL" id="WOBN01000014">
    <property type="protein sequence ID" value="MUK49256.1"/>
    <property type="molecule type" value="Genomic_DNA"/>
</dbReference>
<organism evidence="1 2">
    <name type="scientific">Aliivibrio fischeri</name>
    <name type="common">Vibrio fischeri</name>
    <dbReference type="NCBI Taxonomy" id="668"/>
    <lineage>
        <taxon>Bacteria</taxon>
        <taxon>Pseudomonadati</taxon>
        <taxon>Pseudomonadota</taxon>
        <taxon>Gammaproteobacteria</taxon>
        <taxon>Vibrionales</taxon>
        <taxon>Vibrionaceae</taxon>
        <taxon>Aliivibrio</taxon>
    </lineage>
</organism>
<reference evidence="1 2" key="1">
    <citation type="submission" date="2019-11" db="EMBL/GenBank/DDBJ databases">
        <title>Using colonization assays and comparative genomics to discover symbiosis behaviors and factors in Vibrio fischeri.</title>
        <authorList>
            <person name="Bongrand C."/>
            <person name="Moriano-Gutierrez S."/>
            <person name="Arevalo P."/>
            <person name="Mcfall-Ngai M."/>
            <person name="Visick K."/>
            <person name="Polz M.F."/>
            <person name="Ruby E.G."/>
        </authorList>
    </citation>
    <scope>NUCLEOTIDE SEQUENCE [LARGE SCALE GENOMIC DNA]</scope>
    <source>
        <strain evidence="2">emors.4.1</strain>
    </source>
</reference>
<comment type="caution">
    <text evidence="1">The sequence shown here is derived from an EMBL/GenBank/DDBJ whole genome shotgun (WGS) entry which is preliminary data.</text>
</comment>
<dbReference type="AlphaFoldDB" id="A0A844P221"/>
<accession>A0A844P221</accession>
<gene>
    <name evidence="1" type="ORF">GNP88_08725</name>
</gene>
<name>A0A844P221_ALIFS</name>
<proteinExistence type="predicted"/>